<dbReference type="InterPro" id="IPR007138">
    <property type="entry name" value="ABM_dom"/>
</dbReference>
<sequence length="88" mass="9776">MNKFVLLVEFQVKPDDLTQFMDLVNANAHASVADEPGCLQFDVMQTLDDPCKVVLYEVYASENAFKEHMAMPHTQSFLAAGKPLVSGQ</sequence>
<reference evidence="3" key="1">
    <citation type="journal article" date="2019" name="Int. J. Syst. Evol. Microbiol.">
        <title>The Global Catalogue of Microorganisms (GCM) 10K type strain sequencing project: providing services to taxonomists for standard genome sequencing and annotation.</title>
        <authorList>
            <consortium name="The Broad Institute Genomics Platform"/>
            <consortium name="The Broad Institute Genome Sequencing Center for Infectious Disease"/>
            <person name="Wu L."/>
            <person name="Ma J."/>
        </authorList>
    </citation>
    <scope>NUCLEOTIDE SEQUENCE [LARGE SCALE GENOMIC DNA]</scope>
    <source>
        <strain evidence="3">KCTC 42986</strain>
    </source>
</reference>
<proteinExistence type="predicted"/>
<dbReference type="PANTHER" id="PTHR33336:SF1">
    <property type="entry name" value="(4S)-4-HYDROXY-5-PHOSPHONOOXYPENTANE-2,3-DIONE ISOMERASE"/>
    <property type="match status" value="1"/>
</dbReference>
<dbReference type="Proteomes" id="UP001595530">
    <property type="component" value="Unassembled WGS sequence"/>
</dbReference>
<dbReference type="SUPFAM" id="SSF54909">
    <property type="entry name" value="Dimeric alpha+beta barrel"/>
    <property type="match status" value="1"/>
</dbReference>
<keyword evidence="3" id="KW-1185">Reference proteome</keyword>
<dbReference type="GO" id="GO:0004497">
    <property type="term" value="F:monooxygenase activity"/>
    <property type="evidence" value="ECO:0007669"/>
    <property type="project" value="UniProtKB-KW"/>
</dbReference>
<accession>A0ABV7FB23</accession>
<feature type="domain" description="ABM" evidence="1">
    <location>
        <begin position="4"/>
        <end position="88"/>
    </location>
</feature>
<dbReference type="Pfam" id="PF03992">
    <property type="entry name" value="ABM"/>
    <property type="match status" value="1"/>
</dbReference>
<keyword evidence="2" id="KW-0503">Monooxygenase</keyword>
<name>A0ABV7FB23_9BURK</name>
<dbReference type="RefSeq" id="WP_390333566.1">
    <property type="nucleotide sequence ID" value="NZ_JBHRTP010000136.1"/>
</dbReference>
<dbReference type="PROSITE" id="PS51725">
    <property type="entry name" value="ABM"/>
    <property type="match status" value="1"/>
</dbReference>
<dbReference type="EC" id="1.-.-.-" evidence="2"/>
<protein>
    <submittedName>
        <fullName evidence="2">Quinol monooxygenase</fullName>
        <ecNumber evidence="2">1.-.-.-</ecNumber>
    </submittedName>
</protein>
<dbReference type="PANTHER" id="PTHR33336">
    <property type="entry name" value="QUINOL MONOOXYGENASE YGIN-RELATED"/>
    <property type="match status" value="1"/>
</dbReference>
<evidence type="ECO:0000313" key="3">
    <source>
        <dbReference type="Proteomes" id="UP001595530"/>
    </source>
</evidence>
<dbReference type="Gene3D" id="3.30.70.100">
    <property type="match status" value="1"/>
</dbReference>
<evidence type="ECO:0000313" key="2">
    <source>
        <dbReference type="EMBL" id="MFC3111456.1"/>
    </source>
</evidence>
<comment type="caution">
    <text evidence="2">The sequence shown here is derived from an EMBL/GenBank/DDBJ whole genome shotgun (WGS) entry which is preliminary data.</text>
</comment>
<dbReference type="InterPro" id="IPR050744">
    <property type="entry name" value="AI-2_Isomerase_LsrG"/>
</dbReference>
<dbReference type="InterPro" id="IPR011008">
    <property type="entry name" value="Dimeric_a/b-barrel"/>
</dbReference>
<evidence type="ECO:0000259" key="1">
    <source>
        <dbReference type="PROSITE" id="PS51725"/>
    </source>
</evidence>
<gene>
    <name evidence="2" type="ORF">ACFOFO_26535</name>
</gene>
<dbReference type="EMBL" id="JBHRTP010000136">
    <property type="protein sequence ID" value="MFC3111456.1"/>
    <property type="molecule type" value="Genomic_DNA"/>
</dbReference>
<organism evidence="2 3">
    <name type="scientific">Undibacterium arcticum</name>
    <dbReference type="NCBI Taxonomy" id="1762892"/>
    <lineage>
        <taxon>Bacteria</taxon>
        <taxon>Pseudomonadati</taxon>
        <taxon>Pseudomonadota</taxon>
        <taxon>Betaproteobacteria</taxon>
        <taxon>Burkholderiales</taxon>
        <taxon>Oxalobacteraceae</taxon>
        <taxon>Undibacterium</taxon>
    </lineage>
</organism>
<keyword evidence="2" id="KW-0560">Oxidoreductase</keyword>
<feature type="non-terminal residue" evidence="2">
    <location>
        <position position="88"/>
    </location>
</feature>